<dbReference type="Proteomes" id="UP000886939">
    <property type="component" value="Unassembled WGS sequence"/>
</dbReference>
<dbReference type="AlphaFoldDB" id="A0AAV4YLD5"/>
<evidence type="ECO:0000313" key="2">
    <source>
        <dbReference type="Proteomes" id="UP000886939"/>
    </source>
</evidence>
<protein>
    <submittedName>
        <fullName evidence="1">Uncharacterized protein</fullName>
    </submittedName>
</protein>
<organism evidence="1 2">
    <name type="scientific">Aeromonas caviae</name>
    <name type="common">Aeromonas punctata</name>
    <dbReference type="NCBI Taxonomy" id="648"/>
    <lineage>
        <taxon>Bacteria</taxon>
        <taxon>Pseudomonadati</taxon>
        <taxon>Pseudomonadota</taxon>
        <taxon>Gammaproteobacteria</taxon>
        <taxon>Aeromonadales</taxon>
        <taxon>Aeromonadaceae</taxon>
        <taxon>Aeromonas</taxon>
    </lineage>
</organism>
<reference evidence="1" key="1">
    <citation type="submission" date="2021-07" db="EMBL/GenBank/DDBJ databases">
        <title>Draft genome sequence of carbapenem-resistant Aeromonas spp. in Japan.</title>
        <authorList>
            <person name="Maehana S."/>
            <person name="Suzuki M."/>
            <person name="Kitasato H."/>
        </authorList>
    </citation>
    <scope>NUCLEOTIDE SEQUENCE</scope>
    <source>
        <strain evidence="1">KAM343</strain>
    </source>
</reference>
<accession>A0AAV4YLD5</accession>
<name>A0AAV4YLD5_AERCA</name>
<dbReference type="EMBL" id="BPNI01000020">
    <property type="protein sequence ID" value="GJA40662.1"/>
    <property type="molecule type" value="Genomic_DNA"/>
</dbReference>
<comment type="caution">
    <text evidence="1">The sequence shown here is derived from an EMBL/GenBank/DDBJ whole genome shotgun (WGS) entry which is preliminary data.</text>
</comment>
<gene>
    <name evidence="1" type="ORF">KAM343_14580</name>
</gene>
<proteinExistence type="predicted"/>
<sequence>MTAEGVLPVDLAHIDPGAGEKPLPVHVGQGDHGDGECEMPGDEPGEAIKLIDGLVVEQAEDAQSFQSTVFIQRQGGGNHVALLPVILPVLYTSRRV</sequence>
<evidence type="ECO:0000313" key="1">
    <source>
        <dbReference type="EMBL" id="GJA40662.1"/>
    </source>
</evidence>